<keyword evidence="2" id="KW-0813">Transport</keyword>
<dbReference type="InterPro" id="IPR051909">
    <property type="entry name" value="MFP_Cation_Efflux"/>
</dbReference>
<dbReference type="KEGG" id="asag:FGM00_01840"/>
<feature type="domain" description="CusB-like beta-barrel" evidence="6">
    <location>
        <begin position="245"/>
        <end position="322"/>
    </location>
</feature>
<reference evidence="8 9" key="1">
    <citation type="submission" date="2019-05" db="EMBL/GenBank/DDBJ databases">
        <title>Genome sequencing of F202Z8.</title>
        <authorList>
            <person name="Kwon Y.M."/>
        </authorList>
    </citation>
    <scope>NUCLEOTIDE SEQUENCE [LARGE SCALE GENOMIC DNA]</scope>
    <source>
        <strain evidence="8 9">F202Z8</strain>
    </source>
</reference>
<dbReference type="Pfam" id="PF25975">
    <property type="entry name" value="CzcB_C"/>
    <property type="match status" value="1"/>
</dbReference>
<keyword evidence="3" id="KW-1133">Transmembrane helix</keyword>
<dbReference type="PANTHER" id="PTHR30097">
    <property type="entry name" value="CATION EFFLUX SYSTEM PROTEIN CUSB"/>
    <property type="match status" value="1"/>
</dbReference>
<dbReference type="EMBL" id="CP040710">
    <property type="protein sequence ID" value="QCW98917.1"/>
    <property type="molecule type" value="Genomic_DNA"/>
</dbReference>
<evidence type="ECO:0000256" key="3">
    <source>
        <dbReference type="SAM" id="Phobius"/>
    </source>
</evidence>
<dbReference type="AlphaFoldDB" id="A0A5B7SPG3"/>
<evidence type="ECO:0000259" key="6">
    <source>
        <dbReference type="Pfam" id="PF25954"/>
    </source>
</evidence>
<dbReference type="Proteomes" id="UP000310017">
    <property type="component" value="Chromosome"/>
</dbReference>
<keyword evidence="3" id="KW-0812">Transmembrane</keyword>
<proteinExistence type="inferred from homology"/>
<name>A0A5B7SPG3_9FLAO</name>
<gene>
    <name evidence="8" type="ORF">FGM00_01840</name>
</gene>
<dbReference type="InterPro" id="IPR021782">
    <property type="entry name" value="DUF3347"/>
</dbReference>
<feature type="domain" description="DUF3347" evidence="4">
    <location>
        <begin position="434"/>
        <end position="519"/>
    </location>
</feature>
<dbReference type="GO" id="GO:0016020">
    <property type="term" value="C:membrane"/>
    <property type="evidence" value="ECO:0007669"/>
    <property type="project" value="InterPro"/>
</dbReference>
<dbReference type="NCBIfam" id="TIGR01730">
    <property type="entry name" value="RND_mfp"/>
    <property type="match status" value="1"/>
</dbReference>
<dbReference type="FunFam" id="2.40.30.170:FF:000010">
    <property type="entry name" value="Efflux RND transporter periplasmic adaptor subunit"/>
    <property type="match status" value="1"/>
</dbReference>
<dbReference type="Pfam" id="PF11827">
    <property type="entry name" value="DUF3347"/>
    <property type="match status" value="1"/>
</dbReference>
<feature type="domain" description="Heavy metal binding" evidence="5">
    <location>
        <begin position="43"/>
        <end position="68"/>
    </location>
</feature>
<evidence type="ECO:0000256" key="1">
    <source>
        <dbReference type="ARBA" id="ARBA00009477"/>
    </source>
</evidence>
<evidence type="ECO:0000259" key="4">
    <source>
        <dbReference type="Pfam" id="PF11827"/>
    </source>
</evidence>
<comment type="similarity">
    <text evidence="1">Belongs to the membrane fusion protein (MFP) (TC 8.A.1) family.</text>
</comment>
<dbReference type="GO" id="GO:0030288">
    <property type="term" value="C:outer membrane-bounded periplasmic space"/>
    <property type="evidence" value="ECO:0007669"/>
    <property type="project" value="TreeGrafter"/>
</dbReference>
<dbReference type="Gene3D" id="2.40.30.170">
    <property type="match status" value="1"/>
</dbReference>
<dbReference type="GO" id="GO:0015679">
    <property type="term" value="P:plasma membrane copper ion transport"/>
    <property type="evidence" value="ECO:0007669"/>
    <property type="project" value="TreeGrafter"/>
</dbReference>
<dbReference type="OrthoDB" id="9806939at2"/>
<dbReference type="InterPro" id="IPR058792">
    <property type="entry name" value="Beta-barrel_RND_2"/>
</dbReference>
<dbReference type="SUPFAM" id="SSF111369">
    <property type="entry name" value="HlyD-like secretion proteins"/>
    <property type="match status" value="1"/>
</dbReference>
<dbReference type="GO" id="GO:0022857">
    <property type="term" value="F:transmembrane transporter activity"/>
    <property type="evidence" value="ECO:0007669"/>
    <property type="project" value="InterPro"/>
</dbReference>
<organism evidence="8 9">
    <name type="scientific">Aggregatimonas sangjinii</name>
    <dbReference type="NCBI Taxonomy" id="2583587"/>
    <lineage>
        <taxon>Bacteria</taxon>
        <taxon>Pseudomonadati</taxon>
        <taxon>Bacteroidota</taxon>
        <taxon>Flavobacteriia</taxon>
        <taxon>Flavobacteriales</taxon>
        <taxon>Flavobacteriaceae</taxon>
        <taxon>Aggregatimonas</taxon>
    </lineage>
</organism>
<evidence type="ECO:0000313" key="8">
    <source>
        <dbReference type="EMBL" id="QCW98917.1"/>
    </source>
</evidence>
<dbReference type="Pfam" id="PF19335">
    <property type="entry name" value="HMBD"/>
    <property type="match status" value="1"/>
</dbReference>
<keyword evidence="3" id="KW-0472">Membrane</keyword>
<evidence type="ECO:0000259" key="5">
    <source>
        <dbReference type="Pfam" id="PF19335"/>
    </source>
</evidence>
<dbReference type="InterPro" id="IPR006143">
    <property type="entry name" value="RND_pump_MFP"/>
</dbReference>
<dbReference type="InterPro" id="IPR058649">
    <property type="entry name" value="CzcB_C"/>
</dbReference>
<feature type="transmembrane region" description="Helical" evidence="3">
    <location>
        <begin position="7"/>
        <end position="25"/>
    </location>
</feature>
<dbReference type="InterPro" id="IPR045800">
    <property type="entry name" value="HMBD"/>
</dbReference>
<dbReference type="PANTHER" id="PTHR30097:SF15">
    <property type="entry name" value="CATION EFFLUX SYSTEM PROTEIN CUSB"/>
    <property type="match status" value="1"/>
</dbReference>
<evidence type="ECO:0000259" key="7">
    <source>
        <dbReference type="Pfam" id="PF25975"/>
    </source>
</evidence>
<keyword evidence="9" id="KW-1185">Reference proteome</keyword>
<sequence>MNEIKKYGGYAAVLIVGLLLGYVFFSGGSADEMHAHSNATEQVYSCSMHPKVQQNETGSCPICGMDLVVSNSGGITLDENQFQMTENALALANIETTTVGVGNMNGNTLKLSGKITANEKTNAVQTSIFDGRIEKLNVNYVGQYIKKGKQLGTMYSPELYSAQDKLLTSASYKDSHEKLFAAARNTLGVWKLTDAQINEILSTKKPIMNFPITATVNGTVTEVIGAEGNWYKQGDPLFKVSNLYTVWAVFDAYENQLPLLKVGQEIAISSNTFSGKSHKAKIDFIDPILDNDKRTVSLRATLINKEGVLKPGMFIEGSVQAEKANQVMTVPKSAVLWTGKRSLVYLKPDPSEPIFEMTEVTLGNAMGDSYVIVEGLAPGDEVVTNGTFTVDAAAQLQGKKSMMGFNGMEGMLIGDSKMNMEGDPDLKEKFMYILMIYDEMKNALVGSNATKANSDGRQLVSELAQLEGLMLDGMLTSRINALEKFSKKIAATDDLKKQREAFKPLSEAVIAIASSFNDLDQPIYVQHCPMADNNKGADWLSFQDKVQNPYYGDAMLTCGSVTKTLQ</sequence>
<dbReference type="Gene3D" id="2.40.420.20">
    <property type="match status" value="1"/>
</dbReference>
<evidence type="ECO:0000256" key="2">
    <source>
        <dbReference type="ARBA" id="ARBA00022448"/>
    </source>
</evidence>
<dbReference type="GO" id="GO:0046914">
    <property type="term" value="F:transition metal ion binding"/>
    <property type="evidence" value="ECO:0007669"/>
    <property type="project" value="TreeGrafter"/>
</dbReference>
<feature type="domain" description="CzcB-like C-terminal circularly permuted SH3-like" evidence="7">
    <location>
        <begin position="329"/>
        <end position="390"/>
    </location>
</feature>
<dbReference type="RefSeq" id="WP_138851272.1">
    <property type="nucleotide sequence ID" value="NZ_CP040710.1"/>
</dbReference>
<dbReference type="Pfam" id="PF25954">
    <property type="entry name" value="Beta-barrel_RND_2"/>
    <property type="match status" value="1"/>
</dbReference>
<dbReference type="GO" id="GO:0060003">
    <property type="term" value="P:copper ion export"/>
    <property type="evidence" value="ECO:0007669"/>
    <property type="project" value="TreeGrafter"/>
</dbReference>
<evidence type="ECO:0000313" key="9">
    <source>
        <dbReference type="Proteomes" id="UP000310017"/>
    </source>
</evidence>
<accession>A0A5B7SPG3</accession>
<protein>
    <submittedName>
        <fullName evidence="8">Efflux RND transporter periplasmic adaptor subunit</fullName>
    </submittedName>
</protein>